<gene>
    <name evidence="1" type="ORF">CEP54_003023</name>
</gene>
<dbReference type="AlphaFoldDB" id="A0A428QRX5"/>
<evidence type="ECO:0000313" key="1">
    <source>
        <dbReference type="EMBL" id="RSL68030.1"/>
    </source>
</evidence>
<proteinExistence type="predicted"/>
<accession>A0A428QRX5</accession>
<sequence>MARVYTWTKFQAEPGPIDEIIFDLLYTWSDSIRTPVCGHITESPEDCIVSLGWNLPEAYQQFKASPEYQQLMANLGINSTEAHTRIIIFENDSFGSTSTPNMEILTAYWPLSLPPETQDAVWEVEPLVHTPASETLSRRCYKLG</sequence>
<dbReference type="EMBL" id="NKCI01000018">
    <property type="protein sequence ID" value="RSL68030.1"/>
    <property type="molecule type" value="Genomic_DNA"/>
</dbReference>
<name>A0A428QRX5_9HYPO</name>
<dbReference type="Proteomes" id="UP000288168">
    <property type="component" value="Unassembled WGS sequence"/>
</dbReference>
<keyword evidence="2" id="KW-1185">Reference proteome</keyword>
<dbReference type="STRING" id="1325734.A0A428QRX5"/>
<organism evidence="1 2">
    <name type="scientific">Fusarium duplospermum</name>
    <dbReference type="NCBI Taxonomy" id="1325734"/>
    <lineage>
        <taxon>Eukaryota</taxon>
        <taxon>Fungi</taxon>
        <taxon>Dikarya</taxon>
        <taxon>Ascomycota</taxon>
        <taxon>Pezizomycotina</taxon>
        <taxon>Sordariomycetes</taxon>
        <taxon>Hypocreomycetidae</taxon>
        <taxon>Hypocreales</taxon>
        <taxon>Nectriaceae</taxon>
        <taxon>Fusarium</taxon>
        <taxon>Fusarium solani species complex</taxon>
    </lineage>
</organism>
<comment type="caution">
    <text evidence="1">The sequence shown here is derived from an EMBL/GenBank/DDBJ whole genome shotgun (WGS) entry which is preliminary data.</text>
</comment>
<dbReference type="OrthoDB" id="4993731at2759"/>
<protein>
    <recommendedName>
        <fullName evidence="3">ABM domain-containing protein</fullName>
    </recommendedName>
</protein>
<evidence type="ECO:0000313" key="2">
    <source>
        <dbReference type="Proteomes" id="UP000288168"/>
    </source>
</evidence>
<evidence type="ECO:0008006" key="3">
    <source>
        <dbReference type="Google" id="ProtNLM"/>
    </source>
</evidence>
<reference evidence="1 2" key="1">
    <citation type="submission" date="2017-06" db="EMBL/GenBank/DDBJ databases">
        <title>Comparative genomic analysis of Ambrosia Fusariam Clade fungi.</title>
        <authorList>
            <person name="Stajich J.E."/>
            <person name="Carrillo J."/>
            <person name="Kijimoto T."/>
            <person name="Eskalen A."/>
            <person name="O'Donnell K."/>
            <person name="Kasson M."/>
        </authorList>
    </citation>
    <scope>NUCLEOTIDE SEQUENCE [LARGE SCALE GENOMIC DNA]</scope>
    <source>
        <strain evidence="1 2">NRRL62584</strain>
    </source>
</reference>